<keyword evidence="2 3" id="KW-0413">Isomerase</keyword>
<dbReference type="PANTHER" id="PTHR21198:SF7">
    <property type="entry name" value="ASPARTATE-GLUTAMATE RACEMASE FAMILY"/>
    <property type="match status" value="1"/>
</dbReference>
<dbReference type="InterPro" id="IPR033134">
    <property type="entry name" value="Asp/Glu_racemase_AS_2"/>
</dbReference>
<dbReference type="AlphaFoldDB" id="A0A1S8TV96"/>
<dbReference type="InterPro" id="IPR001920">
    <property type="entry name" value="Asp/Glu_race"/>
</dbReference>
<dbReference type="InterPro" id="IPR015942">
    <property type="entry name" value="Asp/Glu/hydantoin_racemase"/>
</dbReference>
<gene>
    <name evidence="3" type="primary">racX</name>
    <name evidence="3" type="ORF">CLPUN_09850</name>
</gene>
<dbReference type="OrthoDB" id="9803739at2"/>
<evidence type="ECO:0000313" key="4">
    <source>
        <dbReference type="Proteomes" id="UP000190890"/>
    </source>
</evidence>
<comment type="caution">
    <text evidence="3">The sequence shown here is derived from an EMBL/GenBank/DDBJ whole genome shotgun (WGS) entry which is preliminary data.</text>
</comment>
<dbReference type="GO" id="GO:0047661">
    <property type="term" value="F:amino-acid racemase activity"/>
    <property type="evidence" value="ECO:0007669"/>
    <property type="project" value="InterPro"/>
</dbReference>
<dbReference type="PROSITE" id="PS00924">
    <property type="entry name" value="ASP_GLU_RACEMASE_2"/>
    <property type="match status" value="1"/>
</dbReference>
<dbReference type="RefSeq" id="WP_077846241.1">
    <property type="nucleotide sequence ID" value="NZ_LZZM01000054.1"/>
</dbReference>
<accession>A0A1S8TV96</accession>
<keyword evidence="4" id="KW-1185">Reference proteome</keyword>
<dbReference type="EC" id="5.1.1.-" evidence="3"/>
<dbReference type="STRING" id="29367.CLPUN_09850"/>
<dbReference type="Pfam" id="PF01177">
    <property type="entry name" value="Asp_Glu_race"/>
    <property type="match status" value="1"/>
</dbReference>
<dbReference type="EMBL" id="LZZM01000054">
    <property type="protein sequence ID" value="OOM81666.1"/>
    <property type="molecule type" value="Genomic_DNA"/>
</dbReference>
<evidence type="ECO:0000256" key="1">
    <source>
        <dbReference type="ARBA" id="ARBA00007847"/>
    </source>
</evidence>
<evidence type="ECO:0000256" key="2">
    <source>
        <dbReference type="ARBA" id="ARBA00023235"/>
    </source>
</evidence>
<reference evidence="3 4" key="1">
    <citation type="submission" date="2016-05" db="EMBL/GenBank/DDBJ databases">
        <title>Microbial solvent formation.</title>
        <authorList>
            <person name="Poehlein A."/>
            <person name="Montoya Solano J.D."/>
            <person name="Flitsch S."/>
            <person name="Krabben P."/>
            <person name="Duerre P."/>
            <person name="Daniel R."/>
        </authorList>
    </citation>
    <scope>NUCLEOTIDE SEQUENCE [LARGE SCALE GENOMIC DNA]</scope>
    <source>
        <strain evidence="3 4">DSM 2619</strain>
    </source>
</reference>
<dbReference type="PANTHER" id="PTHR21198">
    <property type="entry name" value="GLUTAMATE RACEMASE"/>
    <property type="match status" value="1"/>
</dbReference>
<dbReference type="Proteomes" id="UP000190890">
    <property type="component" value="Unassembled WGS sequence"/>
</dbReference>
<dbReference type="NCBIfam" id="TIGR00035">
    <property type="entry name" value="asp_race"/>
    <property type="match status" value="1"/>
</dbReference>
<sequence length="231" mass="25611">MKKLGLIGGIGPESTIPYYHDIVYGVQKKVGKSFFPNLNIESLSVFEVFRMCEENDYTALKDYILKGINNLVAGGADFVAMTGNTPHIIFDELKRHSPVPIVSIVETTCNEAKKKSFAKIGLLGTEVTMNGEFFRKPFIKAGISVVVPTEEEKSFIGQKISSELELGIVREETLSTILNIVNRMINEQKVEAIVLGCTELPLLFKGVSLSVPCLDTMQIHIQTLIEMILKD</sequence>
<dbReference type="InterPro" id="IPR004380">
    <property type="entry name" value="Asp_race"/>
</dbReference>
<dbReference type="SUPFAM" id="SSF53681">
    <property type="entry name" value="Aspartate/glutamate racemase"/>
    <property type="match status" value="2"/>
</dbReference>
<proteinExistence type="inferred from homology"/>
<comment type="similarity">
    <text evidence="1">Belongs to the aspartate/glutamate racemases family.</text>
</comment>
<organism evidence="3 4">
    <name type="scientific">Clostridium puniceum</name>
    <dbReference type="NCBI Taxonomy" id="29367"/>
    <lineage>
        <taxon>Bacteria</taxon>
        <taxon>Bacillati</taxon>
        <taxon>Bacillota</taxon>
        <taxon>Clostridia</taxon>
        <taxon>Eubacteriales</taxon>
        <taxon>Clostridiaceae</taxon>
        <taxon>Clostridium</taxon>
    </lineage>
</organism>
<evidence type="ECO:0000313" key="3">
    <source>
        <dbReference type="EMBL" id="OOM81666.1"/>
    </source>
</evidence>
<name>A0A1S8TV96_9CLOT</name>
<dbReference type="Gene3D" id="3.40.50.1860">
    <property type="match status" value="2"/>
</dbReference>
<protein>
    <submittedName>
        <fullName evidence="3">Putative amino-acid racemase</fullName>
        <ecNumber evidence="3">5.1.1.-</ecNumber>
    </submittedName>
</protein>